<reference evidence="2" key="1">
    <citation type="submission" date="2014-09" db="EMBL/GenBank/DDBJ databases">
        <authorList>
            <person name="Mudge J."/>
            <person name="Ramaraj T."/>
            <person name="Lindquist I.E."/>
            <person name="Bharti A.K."/>
            <person name="Sundararajan A."/>
            <person name="Cameron C.T."/>
            <person name="Woodward J.E."/>
            <person name="May G.D."/>
            <person name="Brubaker C."/>
            <person name="Broadhvest J."/>
            <person name="Wilkins T.A."/>
        </authorList>
    </citation>
    <scope>NUCLEOTIDE SEQUENCE</scope>
    <source>
        <strain evidence="2">cv. AKA8401</strain>
    </source>
</reference>
<proteinExistence type="predicted"/>
<sequence>MNGAIVYEYDIVNEFDEYYRQASSGIEGLRMFDHTINWTFGMPSSEHTGRDTAVCLSRVKDTALGHGRVPRPCEVCT</sequence>
<protein>
    <submittedName>
        <fullName evidence="1">Uncharacterized protein</fullName>
    </submittedName>
</protein>
<keyword evidence="2" id="KW-1185">Reference proteome</keyword>
<evidence type="ECO:0000313" key="2">
    <source>
        <dbReference type="Proteomes" id="UP000032142"/>
    </source>
</evidence>
<dbReference type="AlphaFoldDB" id="A0A0B0NKH7"/>
<dbReference type="EMBL" id="KN402888">
    <property type="protein sequence ID" value="KHG15068.1"/>
    <property type="molecule type" value="Genomic_DNA"/>
</dbReference>
<name>A0A0B0NKH7_GOSAR</name>
<gene>
    <name evidence="1" type="ORF">F383_17627</name>
</gene>
<evidence type="ECO:0000313" key="1">
    <source>
        <dbReference type="EMBL" id="KHG15068.1"/>
    </source>
</evidence>
<organism evidence="1 2">
    <name type="scientific">Gossypium arboreum</name>
    <name type="common">Tree cotton</name>
    <name type="synonym">Gossypium nanking</name>
    <dbReference type="NCBI Taxonomy" id="29729"/>
    <lineage>
        <taxon>Eukaryota</taxon>
        <taxon>Viridiplantae</taxon>
        <taxon>Streptophyta</taxon>
        <taxon>Embryophyta</taxon>
        <taxon>Tracheophyta</taxon>
        <taxon>Spermatophyta</taxon>
        <taxon>Magnoliopsida</taxon>
        <taxon>eudicotyledons</taxon>
        <taxon>Gunneridae</taxon>
        <taxon>Pentapetalae</taxon>
        <taxon>rosids</taxon>
        <taxon>malvids</taxon>
        <taxon>Malvales</taxon>
        <taxon>Malvaceae</taxon>
        <taxon>Malvoideae</taxon>
        <taxon>Gossypium</taxon>
    </lineage>
</organism>
<dbReference type="Proteomes" id="UP000032142">
    <property type="component" value="Unassembled WGS sequence"/>
</dbReference>
<accession>A0A0B0NKH7</accession>